<sequence>MPASNTNVQMILRLACIFAFPALNTQAFQINHHHRHTSTIGVQSERSLLNFPSVALERDGISVTSKSARSFDGLGMAGNDEDSSSFTSLSTPLDKPALAAVDFLALLVFAGVGKASHSADGSLDIAAILTTAFPFFLAWFATSPFTGIYESSNSGVNEENTILDAGKLAAKGWIVAIPLGCAIRGVIRGYVPPAPFVVVTLLVTLIMLGGSRMLYAVVEDKMVQDE</sequence>
<evidence type="ECO:0000256" key="1">
    <source>
        <dbReference type="SAM" id="Phobius"/>
    </source>
</evidence>
<keyword evidence="1" id="KW-0472">Membrane</keyword>
<accession>A0A7S3VAB7</accession>
<dbReference type="Pfam" id="PF11255">
    <property type="entry name" value="DUF3054"/>
    <property type="match status" value="1"/>
</dbReference>
<dbReference type="InterPro" id="IPR021414">
    <property type="entry name" value="DUF3054"/>
</dbReference>
<dbReference type="PANTHER" id="PTHR35283">
    <property type="entry name" value="T12C22.21 PROTEIN"/>
    <property type="match status" value="1"/>
</dbReference>
<evidence type="ECO:0008006" key="4">
    <source>
        <dbReference type="Google" id="ProtNLM"/>
    </source>
</evidence>
<feature type="transmembrane region" description="Helical" evidence="1">
    <location>
        <begin position="125"/>
        <end position="148"/>
    </location>
</feature>
<feature type="transmembrane region" description="Helical" evidence="1">
    <location>
        <begin position="194"/>
        <end position="218"/>
    </location>
</feature>
<keyword evidence="2" id="KW-0732">Signal</keyword>
<dbReference type="PANTHER" id="PTHR35283:SF3">
    <property type="entry name" value="T12C22.21 PROTEIN"/>
    <property type="match status" value="1"/>
</dbReference>
<feature type="chain" id="PRO_5030806964" description="DUF3054 domain-containing protein" evidence="2">
    <location>
        <begin position="28"/>
        <end position="226"/>
    </location>
</feature>
<protein>
    <recommendedName>
        <fullName evidence="4">DUF3054 domain-containing protein</fullName>
    </recommendedName>
</protein>
<feature type="transmembrane region" description="Helical" evidence="1">
    <location>
        <begin position="96"/>
        <end position="113"/>
    </location>
</feature>
<name>A0A7S3VAB7_9STRA</name>
<keyword evidence="1" id="KW-1133">Transmembrane helix</keyword>
<organism evidence="3">
    <name type="scientific">Chaetoceros debilis</name>
    <dbReference type="NCBI Taxonomy" id="122233"/>
    <lineage>
        <taxon>Eukaryota</taxon>
        <taxon>Sar</taxon>
        <taxon>Stramenopiles</taxon>
        <taxon>Ochrophyta</taxon>
        <taxon>Bacillariophyta</taxon>
        <taxon>Coscinodiscophyceae</taxon>
        <taxon>Chaetocerotophycidae</taxon>
        <taxon>Chaetocerotales</taxon>
        <taxon>Chaetocerotaceae</taxon>
        <taxon>Chaetoceros</taxon>
    </lineage>
</organism>
<feature type="signal peptide" evidence="2">
    <location>
        <begin position="1"/>
        <end position="27"/>
    </location>
</feature>
<reference evidence="3" key="1">
    <citation type="submission" date="2021-01" db="EMBL/GenBank/DDBJ databases">
        <authorList>
            <person name="Corre E."/>
            <person name="Pelletier E."/>
            <person name="Niang G."/>
            <person name="Scheremetjew M."/>
            <person name="Finn R."/>
            <person name="Kale V."/>
            <person name="Holt S."/>
            <person name="Cochrane G."/>
            <person name="Meng A."/>
            <person name="Brown T."/>
            <person name="Cohen L."/>
        </authorList>
    </citation>
    <scope>NUCLEOTIDE SEQUENCE</scope>
    <source>
        <strain evidence="3">MM31A-1</strain>
    </source>
</reference>
<proteinExistence type="predicted"/>
<feature type="transmembrane region" description="Helical" evidence="1">
    <location>
        <begin position="168"/>
        <end position="187"/>
    </location>
</feature>
<dbReference type="EMBL" id="HBIO01016555">
    <property type="protein sequence ID" value="CAE0467893.1"/>
    <property type="molecule type" value="Transcribed_RNA"/>
</dbReference>
<keyword evidence="1" id="KW-0812">Transmembrane</keyword>
<dbReference type="AlphaFoldDB" id="A0A7S3VAB7"/>
<evidence type="ECO:0000256" key="2">
    <source>
        <dbReference type="SAM" id="SignalP"/>
    </source>
</evidence>
<evidence type="ECO:0000313" key="3">
    <source>
        <dbReference type="EMBL" id="CAE0467893.1"/>
    </source>
</evidence>
<gene>
    <name evidence="3" type="ORF">CDEB00056_LOCUS12746</name>
</gene>